<feature type="region of interest" description="Disordered" evidence="1">
    <location>
        <begin position="30"/>
        <end position="79"/>
    </location>
</feature>
<reference evidence="2 3" key="1">
    <citation type="journal article" date="2012" name="Science">
        <title>The Paleozoic origin of enzymatic lignin decomposition reconstructed from 31 fungal genomes.</title>
        <authorList>
            <person name="Floudas D."/>
            <person name="Binder M."/>
            <person name="Riley R."/>
            <person name="Barry K."/>
            <person name="Blanchette R.A."/>
            <person name="Henrissat B."/>
            <person name="Martinez A.T."/>
            <person name="Otillar R."/>
            <person name="Spatafora J.W."/>
            <person name="Yadav J.S."/>
            <person name="Aerts A."/>
            <person name="Benoit I."/>
            <person name="Boyd A."/>
            <person name="Carlson A."/>
            <person name="Copeland A."/>
            <person name="Coutinho P.M."/>
            <person name="de Vries R.P."/>
            <person name="Ferreira P."/>
            <person name="Findley K."/>
            <person name="Foster B."/>
            <person name="Gaskell J."/>
            <person name="Glotzer D."/>
            <person name="Gorecki P."/>
            <person name="Heitman J."/>
            <person name="Hesse C."/>
            <person name="Hori C."/>
            <person name="Igarashi K."/>
            <person name="Jurgens J.A."/>
            <person name="Kallen N."/>
            <person name="Kersten P."/>
            <person name="Kohler A."/>
            <person name="Kuees U."/>
            <person name="Kumar T.K.A."/>
            <person name="Kuo A."/>
            <person name="LaButti K."/>
            <person name="Larrondo L.F."/>
            <person name="Lindquist E."/>
            <person name="Ling A."/>
            <person name="Lombard V."/>
            <person name="Lucas S."/>
            <person name="Lundell T."/>
            <person name="Martin R."/>
            <person name="McLaughlin D.J."/>
            <person name="Morgenstern I."/>
            <person name="Morin E."/>
            <person name="Murat C."/>
            <person name="Nagy L.G."/>
            <person name="Nolan M."/>
            <person name="Ohm R.A."/>
            <person name="Patyshakuliyeva A."/>
            <person name="Rokas A."/>
            <person name="Ruiz-Duenas F.J."/>
            <person name="Sabat G."/>
            <person name="Salamov A."/>
            <person name="Samejima M."/>
            <person name="Schmutz J."/>
            <person name="Slot J.C."/>
            <person name="St John F."/>
            <person name="Stenlid J."/>
            <person name="Sun H."/>
            <person name="Sun S."/>
            <person name="Syed K."/>
            <person name="Tsang A."/>
            <person name="Wiebenga A."/>
            <person name="Young D."/>
            <person name="Pisabarro A."/>
            <person name="Eastwood D.C."/>
            <person name="Martin F."/>
            <person name="Cullen D."/>
            <person name="Grigoriev I.V."/>
            <person name="Hibbett D.S."/>
        </authorList>
    </citation>
    <scope>NUCLEOTIDE SEQUENCE [LARGE SCALE GENOMIC DNA]</scope>
    <source>
        <strain evidence="2 3">ATCC 11539</strain>
    </source>
</reference>
<gene>
    <name evidence="2" type="ORF">GLOTRDRAFT_52353</name>
</gene>
<dbReference type="GeneID" id="19306874"/>
<dbReference type="OMA" id="KYKEPHR"/>
<sequence>MREMLAYLRGVPSRTARAWSVSYHRSISSSRVVRAQAEEDEVEEEYAEDFEDDEGLDEDETDADGNPIANREADSDKPYEDWLQEDAVRYKDPVQPRNWLGGRPHPFPLNPSFQPPAPLSDKLRSRFYEEYMEDPNANSVRELSSRYGLSIKRVDAILRLKGLEAHWEKEGKTLQTGFLTGMEKVLGVPQLPANVEAAIQARHDVSEADALDEIEGEGVDREKYQRMFWEDVAEGEEAILPAALEQAKTDAANARKAAIDAKSDPVLLGIPKHLWRRRLKHTEPEELQPERKARMLRDRYEALFYEPSVHRDDLVRLERERAGEDPWSFTSQRNAFVVRSGASPARPHIKFEDVGGKFLDVKDRVRRMKESERRAKIKGRKRAVVQETIKAARVAA</sequence>
<dbReference type="AlphaFoldDB" id="S7QLN0"/>
<evidence type="ECO:0000256" key="1">
    <source>
        <dbReference type="SAM" id="MobiDB-lite"/>
    </source>
</evidence>
<dbReference type="GO" id="GO:0003735">
    <property type="term" value="F:structural constituent of ribosome"/>
    <property type="evidence" value="ECO:0007669"/>
    <property type="project" value="TreeGrafter"/>
</dbReference>
<organism evidence="2 3">
    <name type="scientific">Gloeophyllum trabeum (strain ATCC 11539 / FP-39264 / Madison 617)</name>
    <name type="common">Brown rot fungus</name>
    <dbReference type="NCBI Taxonomy" id="670483"/>
    <lineage>
        <taxon>Eukaryota</taxon>
        <taxon>Fungi</taxon>
        <taxon>Dikarya</taxon>
        <taxon>Basidiomycota</taxon>
        <taxon>Agaricomycotina</taxon>
        <taxon>Agaricomycetes</taxon>
        <taxon>Gloeophyllales</taxon>
        <taxon>Gloeophyllaceae</taxon>
        <taxon>Gloeophyllum</taxon>
    </lineage>
</organism>
<dbReference type="EMBL" id="KB469296">
    <property type="protein sequence ID" value="EPQ60317.1"/>
    <property type="molecule type" value="Genomic_DNA"/>
</dbReference>
<feature type="compositionally biased region" description="Acidic residues" evidence="1">
    <location>
        <begin position="38"/>
        <end position="63"/>
    </location>
</feature>
<dbReference type="RefSeq" id="XP_007860344.1">
    <property type="nucleotide sequence ID" value="XM_007862153.1"/>
</dbReference>
<feature type="compositionally biased region" description="Pro residues" evidence="1">
    <location>
        <begin position="105"/>
        <end position="116"/>
    </location>
</feature>
<dbReference type="Pfam" id="PF12298">
    <property type="entry name" value="Bot1p"/>
    <property type="match status" value="1"/>
</dbReference>
<dbReference type="GO" id="GO:0032543">
    <property type="term" value="P:mitochondrial translation"/>
    <property type="evidence" value="ECO:0007669"/>
    <property type="project" value="TreeGrafter"/>
</dbReference>
<dbReference type="GO" id="GO:0005763">
    <property type="term" value="C:mitochondrial small ribosomal subunit"/>
    <property type="evidence" value="ECO:0007669"/>
    <property type="project" value="TreeGrafter"/>
</dbReference>
<dbReference type="PANTHER" id="PTHR28158">
    <property type="entry name" value="37S RIBOSOMAL PROTEIN S35, MITOCHONDRIAL"/>
    <property type="match status" value="1"/>
</dbReference>
<protein>
    <submittedName>
        <fullName evidence="2">Uncharacterized protein</fullName>
    </submittedName>
</protein>
<keyword evidence="3" id="KW-1185">Reference proteome</keyword>
<feature type="non-terminal residue" evidence="2">
    <location>
        <position position="1"/>
    </location>
</feature>
<feature type="region of interest" description="Disordered" evidence="1">
    <location>
        <begin position="94"/>
        <end position="116"/>
    </location>
</feature>
<dbReference type="OrthoDB" id="10052321at2759"/>
<dbReference type="InterPro" id="IPR021036">
    <property type="entry name" value="Ribosomal_mS45"/>
</dbReference>
<dbReference type="eggNOG" id="ENOG502S81B">
    <property type="taxonomic scope" value="Eukaryota"/>
</dbReference>
<proteinExistence type="predicted"/>
<dbReference type="PANTHER" id="PTHR28158:SF1">
    <property type="entry name" value="SMALL RIBOSOMAL SUBUNIT PROTEIN MS45"/>
    <property type="match status" value="1"/>
</dbReference>
<dbReference type="HOGENOM" id="CLU_068719_0_0_1"/>
<evidence type="ECO:0000313" key="3">
    <source>
        <dbReference type="Proteomes" id="UP000030669"/>
    </source>
</evidence>
<name>S7QLN0_GLOTA</name>
<dbReference type="Proteomes" id="UP000030669">
    <property type="component" value="Unassembled WGS sequence"/>
</dbReference>
<evidence type="ECO:0000313" key="2">
    <source>
        <dbReference type="EMBL" id="EPQ60317.1"/>
    </source>
</evidence>
<accession>S7QLN0</accession>
<dbReference type="KEGG" id="gtr:GLOTRDRAFT_52353"/>